<keyword evidence="4" id="KW-1185">Reference proteome</keyword>
<dbReference type="Gene3D" id="2.40.128.110">
    <property type="entry name" value="Lipid/polyisoprenoid-binding, YceI-like"/>
    <property type="match status" value="1"/>
</dbReference>
<dbReference type="SUPFAM" id="SSF101874">
    <property type="entry name" value="YceI-like"/>
    <property type="match status" value="1"/>
</dbReference>
<sequence>MKLHLSRAVMLTVLSIALCSGSVFAQGGMFSTSSGFTRFISATPLENVDAKNNKCQVILNTANNQLAIRMNMRDFDFPNKLMQEHFNENYIESAKYPTATFSGTIDKAPDYSKDGEYDASATGKFTVHGVTKERTIKGKMKIEGGKITITSEFEVPLTDHKIEVPQVVFVKIAQIITVKTEYALSPKK</sequence>
<name>A0A5R9KVI2_9BACT</name>
<feature type="signal peptide" evidence="1">
    <location>
        <begin position="1"/>
        <end position="25"/>
    </location>
</feature>
<comment type="caution">
    <text evidence="3">The sequence shown here is derived from an EMBL/GenBank/DDBJ whole genome shotgun (WGS) entry which is preliminary data.</text>
</comment>
<feature type="domain" description="Lipid/polyisoprenoid-binding YceI-like" evidence="2">
    <location>
        <begin position="60"/>
        <end position="181"/>
    </location>
</feature>
<dbReference type="InterPro" id="IPR036761">
    <property type="entry name" value="TTHA0802/YceI-like_sf"/>
</dbReference>
<dbReference type="OrthoDB" id="116832at2"/>
<evidence type="ECO:0000313" key="3">
    <source>
        <dbReference type="EMBL" id="TLV00251.1"/>
    </source>
</evidence>
<organism evidence="3 4">
    <name type="scientific">Dyadobacter luticola</name>
    <dbReference type="NCBI Taxonomy" id="1979387"/>
    <lineage>
        <taxon>Bacteria</taxon>
        <taxon>Pseudomonadati</taxon>
        <taxon>Bacteroidota</taxon>
        <taxon>Cytophagia</taxon>
        <taxon>Cytophagales</taxon>
        <taxon>Spirosomataceae</taxon>
        <taxon>Dyadobacter</taxon>
    </lineage>
</organism>
<dbReference type="PANTHER" id="PTHR34406">
    <property type="entry name" value="PROTEIN YCEI"/>
    <property type="match status" value="1"/>
</dbReference>
<feature type="chain" id="PRO_5024409246" evidence="1">
    <location>
        <begin position="26"/>
        <end position="188"/>
    </location>
</feature>
<gene>
    <name evidence="3" type="ORF">FEN17_12155</name>
</gene>
<evidence type="ECO:0000256" key="1">
    <source>
        <dbReference type="SAM" id="SignalP"/>
    </source>
</evidence>
<dbReference type="EMBL" id="VCEJ01000004">
    <property type="protein sequence ID" value="TLV00251.1"/>
    <property type="molecule type" value="Genomic_DNA"/>
</dbReference>
<dbReference type="AlphaFoldDB" id="A0A5R9KVI2"/>
<dbReference type="InterPro" id="IPR007372">
    <property type="entry name" value="Lipid/polyisoprenoid-bd_YceI"/>
</dbReference>
<reference evidence="3 4" key="1">
    <citation type="submission" date="2019-05" db="EMBL/GenBank/DDBJ databases">
        <authorList>
            <person name="Qu J.-H."/>
        </authorList>
    </citation>
    <scope>NUCLEOTIDE SEQUENCE [LARGE SCALE GENOMIC DNA]</scope>
    <source>
        <strain evidence="3 4">T17</strain>
    </source>
</reference>
<dbReference type="PANTHER" id="PTHR34406:SF1">
    <property type="entry name" value="PROTEIN YCEI"/>
    <property type="match status" value="1"/>
</dbReference>
<proteinExistence type="predicted"/>
<evidence type="ECO:0000259" key="2">
    <source>
        <dbReference type="Pfam" id="PF04264"/>
    </source>
</evidence>
<protein>
    <submittedName>
        <fullName evidence="3">YceI family protein</fullName>
    </submittedName>
</protein>
<dbReference type="Proteomes" id="UP000306402">
    <property type="component" value="Unassembled WGS sequence"/>
</dbReference>
<dbReference type="RefSeq" id="WP_138365631.1">
    <property type="nucleotide sequence ID" value="NZ_VCEJ01000004.1"/>
</dbReference>
<evidence type="ECO:0000313" key="4">
    <source>
        <dbReference type="Proteomes" id="UP000306402"/>
    </source>
</evidence>
<dbReference type="Pfam" id="PF04264">
    <property type="entry name" value="YceI"/>
    <property type="match status" value="1"/>
</dbReference>
<keyword evidence="1" id="KW-0732">Signal</keyword>
<accession>A0A5R9KVI2</accession>